<feature type="region of interest" description="Disordered" evidence="1">
    <location>
        <begin position="1176"/>
        <end position="1223"/>
    </location>
</feature>
<evidence type="ECO:0000313" key="3">
    <source>
        <dbReference type="EMBL" id="CEM46573.1"/>
    </source>
</evidence>
<feature type="compositionally biased region" description="Basic and acidic residues" evidence="1">
    <location>
        <begin position="1021"/>
        <end position="1038"/>
    </location>
</feature>
<feature type="compositionally biased region" description="Pro residues" evidence="1">
    <location>
        <begin position="1003"/>
        <end position="1017"/>
    </location>
</feature>
<feature type="region of interest" description="Disordered" evidence="1">
    <location>
        <begin position="520"/>
        <end position="547"/>
    </location>
</feature>
<feature type="region of interest" description="Disordered" evidence="1">
    <location>
        <begin position="1001"/>
        <end position="1044"/>
    </location>
</feature>
<dbReference type="PANTHER" id="PTHR11319:SF35">
    <property type="entry name" value="OUTER MEMBRANE PROTEIN PMPC-RELATED"/>
    <property type="match status" value="1"/>
</dbReference>
<feature type="transmembrane region" description="Helical" evidence="2">
    <location>
        <begin position="332"/>
        <end position="356"/>
    </location>
</feature>
<feature type="region of interest" description="Disordered" evidence="1">
    <location>
        <begin position="778"/>
        <end position="817"/>
    </location>
</feature>
<feature type="compositionally biased region" description="Acidic residues" evidence="1">
    <location>
        <begin position="1381"/>
        <end position="1397"/>
    </location>
</feature>
<evidence type="ECO:0000256" key="2">
    <source>
        <dbReference type="SAM" id="Phobius"/>
    </source>
</evidence>
<dbReference type="PhylomeDB" id="A0A0G4HQN6"/>
<feature type="compositionally biased region" description="Acidic residues" evidence="1">
    <location>
        <begin position="1195"/>
        <end position="1206"/>
    </location>
</feature>
<dbReference type="VEuPathDB" id="CryptoDB:Cvel_7959"/>
<keyword evidence="2" id="KW-0472">Membrane</keyword>
<feature type="compositionally biased region" description="Basic and acidic residues" evidence="1">
    <location>
        <begin position="605"/>
        <end position="626"/>
    </location>
</feature>
<feature type="transmembrane region" description="Helical" evidence="2">
    <location>
        <begin position="180"/>
        <end position="206"/>
    </location>
</feature>
<feature type="compositionally biased region" description="Low complexity" evidence="1">
    <location>
        <begin position="16"/>
        <end position="31"/>
    </location>
</feature>
<dbReference type="EMBL" id="CDMZ01003495">
    <property type="protein sequence ID" value="CEM46573.1"/>
    <property type="molecule type" value="Genomic_DNA"/>
</dbReference>
<feature type="compositionally biased region" description="Acidic residues" evidence="1">
    <location>
        <begin position="1176"/>
        <end position="1186"/>
    </location>
</feature>
<feature type="compositionally biased region" description="Basic and acidic residues" evidence="1">
    <location>
        <begin position="1281"/>
        <end position="1316"/>
    </location>
</feature>
<name>A0A0G4HQN6_9ALVE</name>
<evidence type="ECO:0008006" key="4">
    <source>
        <dbReference type="Google" id="ProtNLM"/>
    </source>
</evidence>
<feature type="compositionally biased region" description="Basic and acidic residues" evidence="1">
    <location>
        <begin position="66"/>
        <end position="92"/>
    </location>
</feature>
<protein>
    <recommendedName>
        <fullName evidence="4">Transmembrane protein</fullName>
    </recommendedName>
</protein>
<feature type="region of interest" description="Disordered" evidence="1">
    <location>
        <begin position="1255"/>
        <end position="1328"/>
    </location>
</feature>
<gene>
    <name evidence="3" type="ORF">Cvel_7959</name>
</gene>
<reference evidence="3" key="1">
    <citation type="submission" date="2014-11" db="EMBL/GenBank/DDBJ databases">
        <authorList>
            <person name="Otto D Thomas"/>
            <person name="Naeem Raeece"/>
        </authorList>
    </citation>
    <scope>NUCLEOTIDE SEQUENCE</scope>
</reference>
<feature type="region of interest" description="Disordered" evidence="1">
    <location>
        <begin position="650"/>
        <end position="706"/>
    </location>
</feature>
<feature type="region of interest" description="Disordered" evidence="1">
    <location>
        <begin position="1"/>
        <end position="98"/>
    </location>
</feature>
<accession>A0A0G4HQN6</accession>
<keyword evidence="2" id="KW-1133">Transmembrane helix</keyword>
<feature type="region of interest" description="Disordered" evidence="1">
    <location>
        <begin position="605"/>
        <end position="634"/>
    </location>
</feature>
<sequence>MKDRRVQARLQQTALAGSKSPFGSASSSRRPILLPLPEEVIAEEGGGGSARSAQRTLSDRTSSAMSERERERGKREATKVREEREREQETRMRAAGLTESQQRQLIRMEIDRRWNKRVLGIWRYDFPVPPQCAQSKGFREFRRLLKCLMEDMISVCEPLAEGLETRVESAPSLSCTDEVYIRWSGIAAAAMVLLGVVIPLFLGVALMRELRRLRLEINRPLRANFRRRFGFLIQGFRPGFEYWELTIIIRKLLLQLCLAFYLGESANMRLSQAVWLAIFSFLIQCRESPFNSQDNDVLNKLEAQALASWLLSLVLFQMLMMETMTQLQNLAVIGGILALNGFFLFRIIGVILSGYVADVGAMIREVEASSDPSLVLPGAIVRVPFLLLKPILKFALRPIESLVDSLVSKDTLKLVDNGDAERVDGSGGALTEGSFSISSFCLARCGKVFEKIRPISKEQLLDTLIEIDSAVSHILVKWDTEIASDRKKGVAALARGVTTSFRSLGTSSHRALSFNASKSKASSRLLGEPQERSKRNSTGRSGTSEERWKRFQPPEFFDEFLFRWAVVCSQRIAEDEELALSAESVNDLDELLWIAQRLLRPPVSARDDHPFVEDLKDDLSEPEQKGEGFVPATARERRLSLVRERRHSLATVGGDRNDQFNGNRSRRGSASLRQAGGESEEDEEDEDETSPVMGSARQRESRGAPVSLLVRDQKAPLEGKNQSALSKRRDAFDIAGERWDPLCRDTLTVGASTWAERRVRSVPEEAFHLMTPKSFRAAAGKRKNELSPAQKGDEMQVSETGEKSIGEEGSPVSPEEGKRFRSFRLDVYEKAGMKKKGKKGRKRGKKGTAGPSPDFPSKTSSFFQRLRGKAPWSSRDPAAGNSVEKIGSCFEESVEASSGQNVFGYVVPQRLRESGFPLRPSQLQKVGEAFFSFGQNGALLDYPANLDDVLRALRTFLHMHPTVVLWHYLCFLGAKRRILDRAGMGLVARWLRYIRTDVARPATNPPMPGLSPQPSSLPPAQEKETDKDSNGIRERESSDSSLGSGISDLHLDVWKSAIHRSLVVARDQAKQKGVRPNHRFVEKVEVLQRDSLGLRGSEVKGSRNERRERTEHLLCDFAFVELPLSDHFGVTHPSGDPEFEIDSVHGRALECWLPLAEGRPLSEEPPNVSLSLGLLEESELGEEAEWREEGRGDTGEMEEDEEAEEAEGQKRMSASEEEDEQSPLLVQNLPPAFFSGDGDVADATYRNAVRAGKEDNLPLSAPHHPIDDLHALLHQTFSEEDQSRSDSGSHSEEDERSPLRLRESRREDQTERREEGSGEAQTGTGTAALSAMEVYESVALGARSRLPVFRSVKQTSSRPFGLREEAERVRRGEQTIHVEAQDESEEIDSEEEEEPSDISEVTPLKRRGQSQRNLRR</sequence>
<feature type="compositionally biased region" description="Basic residues" evidence="1">
    <location>
        <begin position="1404"/>
        <end position="1416"/>
    </location>
</feature>
<organism evidence="3">
    <name type="scientific">Chromera velia CCMP2878</name>
    <dbReference type="NCBI Taxonomy" id="1169474"/>
    <lineage>
        <taxon>Eukaryota</taxon>
        <taxon>Sar</taxon>
        <taxon>Alveolata</taxon>
        <taxon>Colpodellida</taxon>
        <taxon>Chromeraceae</taxon>
        <taxon>Chromera</taxon>
    </lineage>
</organism>
<proteinExistence type="predicted"/>
<feature type="compositionally biased region" description="Basic and acidic residues" evidence="1">
    <location>
        <begin position="1361"/>
        <end position="1380"/>
    </location>
</feature>
<keyword evidence="2" id="KW-0812">Transmembrane</keyword>
<feature type="compositionally biased region" description="Polar residues" evidence="1">
    <location>
        <begin position="51"/>
        <end position="65"/>
    </location>
</feature>
<evidence type="ECO:0000256" key="1">
    <source>
        <dbReference type="SAM" id="MobiDB-lite"/>
    </source>
</evidence>
<feature type="compositionally biased region" description="Basic residues" evidence="1">
    <location>
        <begin position="833"/>
        <end position="846"/>
    </location>
</feature>
<feature type="region of interest" description="Disordered" evidence="1">
    <location>
        <begin position="831"/>
        <end position="860"/>
    </location>
</feature>
<feature type="region of interest" description="Disordered" evidence="1">
    <location>
        <begin position="1345"/>
        <end position="1416"/>
    </location>
</feature>
<dbReference type="PANTHER" id="PTHR11319">
    <property type="entry name" value="G PROTEIN-COUPLED RECEPTOR-RELATED"/>
    <property type="match status" value="1"/>
</dbReference>
<feature type="compositionally biased region" description="Acidic residues" evidence="1">
    <location>
        <begin position="678"/>
        <end position="689"/>
    </location>
</feature>